<dbReference type="NCBIfam" id="TIGR00654">
    <property type="entry name" value="PhzF_family"/>
    <property type="match status" value="1"/>
</dbReference>
<evidence type="ECO:0000256" key="2">
    <source>
        <dbReference type="PIRSR" id="PIRSR016184-1"/>
    </source>
</evidence>
<sequence>MKCELVDVFAREKLNGNGLTIFSDCDELCSKEMLAWAQEMRQFESIFLQVKADEYHARIFTVEEELGFAGHPLLGLTYHLHERFGSDSEHEWTVHINGRPLRLSSKKTDSEFIATMSQGRPFYSYSLSEDEAQVLYSSLNLTKPDGLSSGAEVISTGLPYVILPVRSQLENISFNVRDLSPLIEPYGGKFLYVLDVDTLEGRTWDNKGLFEDVATGSAAGPVSAYLFKHGFVGDGEVIIKQGRFLGRPSEVKVRVVTCSSEIEDLQVSANVVKVADIAILC</sequence>
<reference evidence="3 4" key="1">
    <citation type="submission" date="2019-07" db="EMBL/GenBank/DDBJ databases">
        <title>Whole genome shotgun sequence of Halomonas pacifica NBRC 102220.</title>
        <authorList>
            <person name="Hosoyama A."/>
            <person name="Uohara A."/>
            <person name="Ohji S."/>
            <person name="Ichikawa N."/>
        </authorList>
    </citation>
    <scope>NUCLEOTIDE SEQUENCE [LARGE SCALE GENOMIC DNA]</scope>
    <source>
        <strain evidence="3 4">NBRC 102220</strain>
    </source>
</reference>
<dbReference type="PANTHER" id="PTHR13774:SF32">
    <property type="entry name" value="ANTISENSE-ENHANCING SEQUENCE 1"/>
    <property type="match status" value="1"/>
</dbReference>
<comment type="caution">
    <text evidence="3">The sequence shown here is derived from an EMBL/GenBank/DDBJ whole genome shotgun (WGS) entry which is preliminary data.</text>
</comment>
<evidence type="ECO:0000313" key="3">
    <source>
        <dbReference type="EMBL" id="GEK46862.1"/>
    </source>
</evidence>
<dbReference type="EMBL" id="BJUK01000009">
    <property type="protein sequence ID" value="GEK46862.1"/>
    <property type="molecule type" value="Genomic_DNA"/>
</dbReference>
<dbReference type="PIRSF" id="PIRSF016184">
    <property type="entry name" value="PhzC_PhzF"/>
    <property type="match status" value="1"/>
</dbReference>
<evidence type="ECO:0000256" key="1">
    <source>
        <dbReference type="ARBA" id="ARBA00008270"/>
    </source>
</evidence>
<dbReference type="GO" id="GO:0016853">
    <property type="term" value="F:isomerase activity"/>
    <property type="evidence" value="ECO:0007669"/>
    <property type="project" value="TreeGrafter"/>
</dbReference>
<dbReference type="InterPro" id="IPR003719">
    <property type="entry name" value="Phenazine_PhzF-like"/>
</dbReference>
<evidence type="ECO:0008006" key="5">
    <source>
        <dbReference type="Google" id="ProtNLM"/>
    </source>
</evidence>
<dbReference type="RefSeq" id="WP_146802127.1">
    <property type="nucleotide sequence ID" value="NZ_BJUK01000009.1"/>
</dbReference>
<keyword evidence="4" id="KW-1185">Reference proteome</keyword>
<accession>A0A510X623</accession>
<organism evidence="3 4">
    <name type="scientific">Bisbaumannia pacifica</name>
    <dbReference type="NCBI Taxonomy" id="77098"/>
    <lineage>
        <taxon>Bacteria</taxon>
        <taxon>Pseudomonadati</taxon>
        <taxon>Pseudomonadota</taxon>
        <taxon>Gammaproteobacteria</taxon>
        <taxon>Oceanospirillales</taxon>
        <taxon>Halomonadaceae</taxon>
        <taxon>Bisbaumannia</taxon>
    </lineage>
</organism>
<dbReference type="Gene3D" id="3.10.310.10">
    <property type="entry name" value="Diaminopimelate Epimerase, Chain A, domain 1"/>
    <property type="match status" value="2"/>
</dbReference>
<dbReference type="PANTHER" id="PTHR13774">
    <property type="entry name" value="PHENAZINE BIOSYNTHESIS PROTEIN"/>
    <property type="match status" value="1"/>
</dbReference>
<dbReference type="OrthoDB" id="9788221at2"/>
<dbReference type="GO" id="GO:0005737">
    <property type="term" value="C:cytoplasm"/>
    <property type="evidence" value="ECO:0007669"/>
    <property type="project" value="TreeGrafter"/>
</dbReference>
<proteinExistence type="inferred from homology"/>
<feature type="active site" evidence="2">
    <location>
        <position position="44"/>
    </location>
</feature>
<comment type="similarity">
    <text evidence="1">Belongs to the PhzF family.</text>
</comment>
<name>A0A510X623_9GAMM</name>
<dbReference type="AlphaFoldDB" id="A0A510X623"/>
<gene>
    <name evidence="3" type="ORF">HPA02_11450</name>
</gene>
<protein>
    <recommendedName>
        <fullName evidence="5">PhzF family phenazine biosynthesis protein</fullName>
    </recommendedName>
</protein>
<dbReference type="Pfam" id="PF02567">
    <property type="entry name" value="PhzC-PhzF"/>
    <property type="match status" value="1"/>
</dbReference>
<evidence type="ECO:0000313" key="4">
    <source>
        <dbReference type="Proteomes" id="UP000321275"/>
    </source>
</evidence>
<dbReference type="Proteomes" id="UP000321275">
    <property type="component" value="Unassembled WGS sequence"/>
</dbReference>
<dbReference type="SUPFAM" id="SSF54506">
    <property type="entry name" value="Diaminopimelate epimerase-like"/>
    <property type="match status" value="1"/>
</dbReference>